<dbReference type="SUPFAM" id="SSF47413">
    <property type="entry name" value="lambda repressor-like DNA-binding domains"/>
    <property type="match status" value="1"/>
</dbReference>
<dbReference type="Pfam" id="PF01381">
    <property type="entry name" value="HTH_3"/>
    <property type="match status" value="1"/>
</dbReference>
<dbReference type="InterPro" id="IPR010982">
    <property type="entry name" value="Lambda_DNA-bd_dom_sf"/>
</dbReference>
<dbReference type="InterPro" id="IPR001387">
    <property type="entry name" value="Cro/C1-type_HTH"/>
</dbReference>
<dbReference type="EMBL" id="KB405058">
    <property type="protein sequence ID" value="EMF57038.1"/>
    <property type="molecule type" value="Genomic_DNA"/>
</dbReference>
<feature type="region of interest" description="Disordered" evidence="1">
    <location>
        <begin position="48"/>
        <end position="112"/>
    </location>
</feature>
<reference evidence="4" key="1">
    <citation type="journal article" date="2013" name="Genome Announc.">
        <title>Draft Genome Sequence of Streptomyces bottropensis ATCC 25435, a Bottromycin-Producing Actinomycete.</title>
        <authorList>
            <person name="Zhang H."/>
            <person name="Zhou W."/>
            <person name="Zhuang Y."/>
            <person name="Liang X."/>
            <person name="Liu T."/>
        </authorList>
    </citation>
    <scope>NUCLEOTIDE SEQUENCE [LARGE SCALE GENOMIC DNA]</scope>
    <source>
        <strain evidence="4">ATCC 25435</strain>
    </source>
</reference>
<accession>M3F5Z3</accession>
<dbReference type="Gene3D" id="1.10.260.40">
    <property type="entry name" value="lambda repressor-like DNA-binding domains"/>
    <property type="match status" value="1"/>
</dbReference>
<dbReference type="AlphaFoldDB" id="M3F5Z3"/>
<proteinExistence type="predicted"/>
<dbReference type="PROSITE" id="PS50943">
    <property type="entry name" value="HTH_CROC1"/>
    <property type="match status" value="1"/>
</dbReference>
<evidence type="ECO:0000256" key="1">
    <source>
        <dbReference type="SAM" id="MobiDB-lite"/>
    </source>
</evidence>
<dbReference type="Proteomes" id="UP000030760">
    <property type="component" value="Unassembled WGS sequence"/>
</dbReference>
<evidence type="ECO:0000313" key="4">
    <source>
        <dbReference type="Proteomes" id="UP000030760"/>
    </source>
</evidence>
<evidence type="ECO:0000313" key="3">
    <source>
        <dbReference type="EMBL" id="EMF57038.1"/>
    </source>
</evidence>
<evidence type="ECO:0000259" key="2">
    <source>
        <dbReference type="PROSITE" id="PS50943"/>
    </source>
</evidence>
<name>M3F5Z3_9ACTN</name>
<organism evidence="3 4">
    <name type="scientific">Streptomyces bottropensis ATCC 25435</name>
    <dbReference type="NCBI Taxonomy" id="1054862"/>
    <lineage>
        <taxon>Bacteria</taxon>
        <taxon>Bacillati</taxon>
        <taxon>Actinomycetota</taxon>
        <taxon>Actinomycetes</taxon>
        <taxon>Kitasatosporales</taxon>
        <taxon>Streptomycetaceae</taxon>
        <taxon>Streptomyces</taxon>
    </lineage>
</organism>
<dbReference type="GO" id="GO:0003677">
    <property type="term" value="F:DNA binding"/>
    <property type="evidence" value="ECO:0007669"/>
    <property type="project" value="InterPro"/>
</dbReference>
<feature type="domain" description="HTH cro/C1-type" evidence="2">
    <location>
        <begin position="19"/>
        <end position="54"/>
    </location>
</feature>
<protein>
    <submittedName>
        <fullName evidence="3">Cro/CI family transcriptional regulator</fullName>
    </submittedName>
</protein>
<gene>
    <name evidence="3" type="ORF">SBD_1574</name>
</gene>
<sequence>MRGPDDRGGRDLRTVAHNLRAARTLAGLSLEELGRRAQVSKAALAALEKAQSNPAGGSRKRGPTHADHLGRAALTRSGAGNCTRTRPDSPPRSAAKPIMTAHPPPAAGASTT</sequence>